<dbReference type="Gene3D" id="3.60.15.10">
    <property type="entry name" value="Ribonuclease Z/Hydroxyacylglutathione hydrolase-like"/>
    <property type="match status" value="2"/>
</dbReference>
<dbReference type="RefSeq" id="WP_173135067.1">
    <property type="nucleotide sequence ID" value="NZ_JABRWJ010000020.1"/>
</dbReference>
<keyword evidence="3" id="KW-1185">Reference proteome</keyword>
<evidence type="ECO:0000313" key="2">
    <source>
        <dbReference type="EMBL" id="NRF72229.1"/>
    </source>
</evidence>
<proteinExistence type="predicted"/>
<dbReference type="PANTHER" id="PTHR30619:SF1">
    <property type="entry name" value="RECOMBINATION PROTEIN 2"/>
    <property type="match status" value="1"/>
</dbReference>
<comment type="caution">
    <text evidence="2">The sequence shown here is derived from an EMBL/GenBank/DDBJ whole genome shotgun (WGS) entry which is preliminary data.</text>
</comment>
<name>A0ABX2EU28_9BURK</name>
<evidence type="ECO:0000259" key="1">
    <source>
        <dbReference type="Pfam" id="PF00753"/>
    </source>
</evidence>
<accession>A0ABX2EU28</accession>
<gene>
    <name evidence="2" type="ORF">HLB44_35120</name>
</gene>
<dbReference type="Proteomes" id="UP000737171">
    <property type="component" value="Unassembled WGS sequence"/>
</dbReference>
<sequence>MTTKTPVAVHIFAYQVGFGDCFLVRFRYAVGPSRHILIDFGSMGMRKGTAAADWMLKIANDIADKCEGKLDAVIATHRHADHISGFATNKTGTASGNIIASLTPSVVVQPWTEQLDLAEDAVAPNVAHSAKARSAALALRSMNAVAGSALALVSAKGHGLAPALAARLGFLGEDNISNLSAVKNLAAMGPNVYTFHGASDPLSKVLPGIKTHVLGPPTVEQTDSIKKMRSRDPDEYWHFQRMRMATEVATSQDTDEPFPAARSIRGTRLPMSTRWVAKRVRDVRGSQLLQIVTSLDKAMNNTSLILLFEVGKKKLLFPGDAQIENWRYALSFPKIVKQLTEVDVLKVGHHGSLNATPKSLWGAFAKKGTTATPNRLKTVLSTMPGKHGDEARKTEVPRTTLVNDLTEHSELHNTHDLGEGELYKEVVLEI</sequence>
<evidence type="ECO:0000313" key="3">
    <source>
        <dbReference type="Proteomes" id="UP000737171"/>
    </source>
</evidence>
<feature type="domain" description="Metallo-beta-lactamase" evidence="1">
    <location>
        <begin position="16"/>
        <end position="86"/>
    </location>
</feature>
<dbReference type="InterPro" id="IPR001279">
    <property type="entry name" value="Metallo-B-lactamas"/>
</dbReference>
<dbReference type="Pfam" id="PF00753">
    <property type="entry name" value="Lactamase_B"/>
    <property type="match status" value="1"/>
</dbReference>
<dbReference type="SUPFAM" id="SSF56281">
    <property type="entry name" value="Metallo-hydrolase/oxidoreductase"/>
    <property type="match status" value="1"/>
</dbReference>
<dbReference type="EMBL" id="JABRWJ010000020">
    <property type="protein sequence ID" value="NRF72229.1"/>
    <property type="molecule type" value="Genomic_DNA"/>
</dbReference>
<dbReference type="PANTHER" id="PTHR30619">
    <property type="entry name" value="DNA INTERNALIZATION/COMPETENCE PROTEIN COMEC/REC2"/>
    <property type="match status" value="1"/>
</dbReference>
<dbReference type="InterPro" id="IPR036866">
    <property type="entry name" value="RibonucZ/Hydroxyglut_hydro"/>
</dbReference>
<protein>
    <submittedName>
        <fullName evidence="2">MBL fold metallo-hydrolase</fullName>
    </submittedName>
</protein>
<dbReference type="InterPro" id="IPR052159">
    <property type="entry name" value="Competence_DNA_uptake"/>
</dbReference>
<reference evidence="2 3" key="1">
    <citation type="submission" date="2020-05" db="EMBL/GenBank/DDBJ databases">
        <title>Aquincola sp. isolate from soil.</title>
        <authorList>
            <person name="Han J."/>
            <person name="Kim D.-U."/>
        </authorList>
    </citation>
    <scope>NUCLEOTIDE SEQUENCE [LARGE SCALE GENOMIC DNA]</scope>
    <source>
        <strain evidence="2 3">S2</strain>
    </source>
</reference>
<organism evidence="2 3">
    <name type="scientific">Pseudaquabacterium terrae</name>
    <dbReference type="NCBI Taxonomy" id="2732868"/>
    <lineage>
        <taxon>Bacteria</taxon>
        <taxon>Pseudomonadati</taxon>
        <taxon>Pseudomonadota</taxon>
        <taxon>Betaproteobacteria</taxon>
        <taxon>Burkholderiales</taxon>
        <taxon>Sphaerotilaceae</taxon>
        <taxon>Pseudaquabacterium</taxon>
    </lineage>
</organism>